<reference evidence="2 3" key="1">
    <citation type="submission" date="2019-01" db="EMBL/GenBank/DDBJ databases">
        <title>Genome Assembly of Collichthys lucidus.</title>
        <authorList>
            <person name="Cai M."/>
            <person name="Xiao S."/>
        </authorList>
    </citation>
    <scope>NUCLEOTIDE SEQUENCE [LARGE SCALE GENOMIC DNA]</scope>
    <source>
        <strain evidence="2">JT15FE1705JMU</strain>
        <tissue evidence="2">Muscle</tissue>
    </source>
</reference>
<evidence type="ECO:0000256" key="1">
    <source>
        <dbReference type="SAM" id="MobiDB-lite"/>
    </source>
</evidence>
<name>A0A4U5VQ92_COLLU</name>
<proteinExistence type="predicted"/>
<feature type="compositionally biased region" description="Polar residues" evidence="1">
    <location>
        <begin position="82"/>
        <end position="94"/>
    </location>
</feature>
<sequence length="146" mass="15840">MSWEAGRSALDFTLVLFNGAVQIKLRNTLYLCYSGYVKPYSGFPEGLEKASRVGLNPRPAEGEPKHEVCVMTRHTSRDGASETGSPISSPGTQPDSHRFTIQPPFRPGERDRASVPLWLDTPHVPSFARRAGLPAGGQAGATSRAF</sequence>
<evidence type="ECO:0000313" key="3">
    <source>
        <dbReference type="Proteomes" id="UP000298787"/>
    </source>
</evidence>
<dbReference type="Proteomes" id="UP000298787">
    <property type="component" value="Chromosome 22"/>
</dbReference>
<protein>
    <submittedName>
        <fullName evidence="2">Uncharacterized protein</fullName>
    </submittedName>
</protein>
<gene>
    <name evidence="2" type="ORF">D9C73_024692</name>
</gene>
<dbReference type="EMBL" id="CM014099">
    <property type="protein sequence ID" value="TKS90559.1"/>
    <property type="molecule type" value="Genomic_DNA"/>
</dbReference>
<feature type="region of interest" description="Disordered" evidence="1">
    <location>
        <begin position="74"/>
        <end position="112"/>
    </location>
</feature>
<accession>A0A4U5VQ92</accession>
<dbReference type="AlphaFoldDB" id="A0A4U5VQ92"/>
<evidence type="ECO:0000313" key="2">
    <source>
        <dbReference type="EMBL" id="TKS90559.1"/>
    </source>
</evidence>
<keyword evidence="3" id="KW-1185">Reference proteome</keyword>
<organism evidence="2 3">
    <name type="scientific">Collichthys lucidus</name>
    <name type="common">Big head croaker</name>
    <name type="synonym">Sciaena lucida</name>
    <dbReference type="NCBI Taxonomy" id="240159"/>
    <lineage>
        <taxon>Eukaryota</taxon>
        <taxon>Metazoa</taxon>
        <taxon>Chordata</taxon>
        <taxon>Craniata</taxon>
        <taxon>Vertebrata</taxon>
        <taxon>Euteleostomi</taxon>
        <taxon>Actinopterygii</taxon>
        <taxon>Neopterygii</taxon>
        <taxon>Teleostei</taxon>
        <taxon>Neoteleostei</taxon>
        <taxon>Acanthomorphata</taxon>
        <taxon>Eupercaria</taxon>
        <taxon>Sciaenidae</taxon>
        <taxon>Collichthys</taxon>
    </lineage>
</organism>